<organism evidence="3 4">
    <name type="scientific">Dovyalis caffra</name>
    <dbReference type="NCBI Taxonomy" id="77055"/>
    <lineage>
        <taxon>Eukaryota</taxon>
        <taxon>Viridiplantae</taxon>
        <taxon>Streptophyta</taxon>
        <taxon>Embryophyta</taxon>
        <taxon>Tracheophyta</taxon>
        <taxon>Spermatophyta</taxon>
        <taxon>Magnoliopsida</taxon>
        <taxon>eudicotyledons</taxon>
        <taxon>Gunneridae</taxon>
        <taxon>Pentapetalae</taxon>
        <taxon>rosids</taxon>
        <taxon>fabids</taxon>
        <taxon>Malpighiales</taxon>
        <taxon>Salicaceae</taxon>
        <taxon>Flacourtieae</taxon>
        <taxon>Dovyalis</taxon>
    </lineage>
</organism>
<dbReference type="PANTHER" id="PTHR12174">
    <property type="entry name" value="SIGNAL PEPTIDE PEPTIDASE"/>
    <property type="match status" value="1"/>
</dbReference>
<feature type="transmembrane region" description="Helical" evidence="2">
    <location>
        <begin position="12"/>
        <end position="36"/>
    </location>
</feature>
<dbReference type="PANTHER" id="PTHR12174:SF90">
    <property type="entry name" value="SIGNAL PEPTIDE PEPTIDASE-LIKE 3"/>
    <property type="match status" value="1"/>
</dbReference>
<keyword evidence="1" id="KW-0645">Protease</keyword>
<accession>A0AAV1SFF9</accession>
<dbReference type="InterPro" id="IPR007369">
    <property type="entry name" value="Peptidase_A22B_SPP"/>
</dbReference>
<feature type="transmembrane region" description="Helical" evidence="2">
    <location>
        <begin position="48"/>
        <end position="71"/>
    </location>
</feature>
<proteinExistence type="predicted"/>
<evidence type="ECO:0000313" key="4">
    <source>
        <dbReference type="Proteomes" id="UP001314170"/>
    </source>
</evidence>
<evidence type="ECO:0000256" key="1">
    <source>
        <dbReference type="ARBA" id="ARBA00022670"/>
    </source>
</evidence>
<keyword evidence="2" id="KW-0472">Membrane</keyword>
<dbReference type="GO" id="GO:0030660">
    <property type="term" value="C:Golgi-associated vesicle membrane"/>
    <property type="evidence" value="ECO:0007669"/>
    <property type="project" value="TreeGrafter"/>
</dbReference>
<dbReference type="GO" id="GO:0033619">
    <property type="term" value="P:membrane protein proteolysis"/>
    <property type="evidence" value="ECO:0007669"/>
    <property type="project" value="TreeGrafter"/>
</dbReference>
<dbReference type="GO" id="GO:0098553">
    <property type="term" value="C:lumenal side of endoplasmic reticulum membrane"/>
    <property type="evidence" value="ECO:0007669"/>
    <property type="project" value="TreeGrafter"/>
</dbReference>
<dbReference type="AlphaFoldDB" id="A0AAV1SFF9"/>
<evidence type="ECO:0000256" key="2">
    <source>
        <dbReference type="SAM" id="Phobius"/>
    </source>
</evidence>
<keyword evidence="2" id="KW-0812">Transmembrane</keyword>
<keyword evidence="2" id="KW-1133">Transmembrane helix</keyword>
<evidence type="ECO:0000313" key="3">
    <source>
        <dbReference type="EMBL" id="CAK7348937.1"/>
    </source>
</evidence>
<sequence length="119" mass="13196">MLLRIPRFADPWGGYDMIGFGDILFPGLLVSFTFRYDKVNKKGIANGYFLWLTVGYGVGLFLTYLGLYLMNGHGQPALLYLVPCTLGTCILLALVRGDLKDIWNYSSEEASSRDSSGQA</sequence>
<gene>
    <name evidence="3" type="ORF">DCAF_LOCUS21646</name>
</gene>
<dbReference type="Proteomes" id="UP001314170">
    <property type="component" value="Unassembled WGS sequence"/>
</dbReference>
<comment type="caution">
    <text evidence="3">The sequence shown here is derived from an EMBL/GenBank/DDBJ whole genome shotgun (WGS) entry which is preliminary data.</text>
</comment>
<dbReference type="GO" id="GO:0042500">
    <property type="term" value="F:aspartic endopeptidase activity, intramembrane cleaving"/>
    <property type="evidence" value="ECO:0007669"/>
    <property type="project" value="InterPro"/>
</dbReference>
<name>A0AAV1SFF9_9ROSI</name>
<evidence type="ECO:0008006" key="5">
    <source>
        <dbReference type="Google" id="ProtNLM"/>
    </source>
</evidence>
<dbReference type="GO" id="GO:0098554">
    <property type="term" value="C:cytoplasmic side of endoplasmic reticulum membrane"/>
    <property type="evidence" value="ECO:0007669"/>
    <property type="project" value="TreeGrafter"/>
</dbReference>
<feature type="transmembrane region" description="Helical" evidence="2">
    <location>
        <begin position="77"/>
        <end position="95"/>
    </location>
</feature>
<dbReference type="Pfam" id="PF04258">
    <property type="entry name" value="Peptidase_A22B"/>
    <property type="match status" value="1"/>
</dbReference>
<keyword evidence="4" id="KW-1185">Reference proteome</keyword>
<dbReference type="GO" id="GO:0005765">
    <property type="term" value="C:lysosomal membrane"/>
    <property type="evidence" value="ECO:0007669"/>
    <property type="project" value="TreeGrafter"/>
</dbReference>
<protein>
    <recommendedName>
        <fullName evidence="5">Signal peptide peptidase-like 2</fullName>
    </recommendedName>
</protein>
<keyword evidence="1" id="KW-0378">Hydrolase</keyword>
<reference evidence="3 4" key="1">
    <citation type="submission" date="2024-01" db="EMBL/GenBank/DDBJ databases">
        <authorList>
            <person name="Waweru B."/>
        </authorList>
    </citation>
    <scope>NUCLEOTIDE SEQUENCE [LARGE SCALE GENOMIC DNA]</scope>
</reference>
<dbReference type="EMBL" id="CAWUPB010001173">
    <property type="protein sequence ID" value="CAK7348937.1"/>
    <property type="molecule type" value="Genomic_DNA"/>
</dbReference>